<keyword evidence="2" id="KW-1185">Reference proteome</keyword>
<proteinExistence type="predicted"/>
<protein>
    <submittedName>
        <fullName evidence="1">Uncharacterized protein</fullName>
    </submittedName>
</protein>
<name>A0A9W4U5A4_9PLEO</name>
<comment type="caution">
    <text evidence="1">The sequence shown here is derived from an EMBL/GenBank/DDBJ whole genome shotgun (WGS) entry which is preliminary data.</text>
</comment>
<organism evidence="1 2">
    <name type="scientific">Periconia digitata</name>
    <dbReference type="NCBI Taxonomy" id="1303443"/>
    <lineage>
        <taxon>Eukaryota</taxon>
        <taxon>Fungi</taxon>
        <taxon>Dikarya</taxon>
        <taxon>Ascomycota</taxon>
        <taxon>Pezizomycotina</taxon>
        <taxon>Dothideomycetes</taxon>
        <taxon>Pleosporomycetidae</taxon>
        <taxon>Pleosporales</taxon>
        <taxon>Massarineae</taxon>
        <taxon>Periconiaceae</taxon>
        <taxon>Periconia</taxon>
    </lineage>
</organism>
<dbReference type="EMBL" id="CAOQHR010000001">
    <property type="protein sequence ID" value="CAI6263482.1"/>
    <property type="molecule type" value="Genomic_DNA"/>
</dbReference>
<dbReference type="Proteomes" id="UP001152607">
    <property type="component" value="Unassembled WGS sequence"/>
</dbReference>
<reference evidence="1" key="1">
    <citation type="submission" date="2023-01" db="EMBL/GenBank/DDBJ databases">
        <authorList>
            <person name="Van Ghelder C."/>
            <person name="Rancurel C."/>
        </authorList>
    </citation>
    <scope>NUCLEOTIDE SEQUENCE</scope>
    <source>
        <strain evidence="1">CNCM I-4278</strain>
    </source>
</reference>
<sequence>MDDSSRIGRDLPKTSTLSIVSRSPSTSSPSSIFCFVPSKSFRAVATTGAFVVCNTRLASAKPMPREAGVISDQGLIVSYAHESRDVVSTDGIYMLIGSQRIILFVRSTIRRDAYILQCDSSRTQACMTTYGGYRLN</sequence>
<accession>A0A9W4U5A4</accession>
<evidence type="ECO:0000313" key="2">
    <source>
        <dbReference type="Proteomes" id="UP001152607"/>
    </source>
</evidence>
<dbReference type="AlphaFoldDB" id="A0A9W4U5A4"/>
<gene>
    <name evidence="1" type="ORF">PDIGIT_LOCUS1445</name>
</gene>
<evidence type="ECO:0000313" key="1">
    <source>
        <dbReference type="EMBL" id="CAI6263482.1"/>
    </source>
</evidence>